<proteinExistence type="predicted"/>
<reference evidence="1" key="1">
    <citation type="submission" date="2023-07" db="EMBL/GenBank/DDBJ databases">
        <title>Chromosome-level genome assembly of Artemia franciscana.</title>
        <authorList>
            <person name="Jo E."/>
        </authorList>
    </citation>
    <scope>NUCLEOTIDE SEQUENCE</scope>
    <source>
        <tissue evidence="1">Whole body</tissue>
    </source>
</reference>
<organism evidence="1 2">
    <name type="scientific">Artemia franciscana</name>
    <name type="common">Brine shrimp</name>
    <name type="synonym">Artemia sanfranciscana</name>
    <dbReference type="NCBI Taxonomy" id="6661"/>
    <lineage>
        <taxon>Eukaryota</taxon>
        <taxon>Metazoa</taxon>
        <taxon>Ecdysozoa</taxon>
        <taxon>Arthropoda</taxon>
        <taxon>Crustacea</taxon>
        <taxon>Branchiopoda</taxon>
        <taxon>Anostraca</taxon>
        <taxon>Artemiidae</taxon>
        <taxon>Artemia</taxon>
    </lineage>
</organism>
<dbReference type="AlphaFoldDB" id="A0AA88KRQ6"/>
<protein>
    <submittedName>
        <fullName evidence="1">Uncharacterized protein</fullName>
    </submittedName>
</protein>
<sequence length="79" mass="9136">MLHHQNMHIQHDVVIEHVGYANIPATPPETPLEWKPMSPPTNYMPTYCPLPVGIDPLKHPIPEEMQKYKRRVVRFTPSG</sequence>
<dbReference type="EMBL" id="JAVRJZ010000104">
    <property type="protein sequence ID" value="KAK2703378.1"/>
    <property type="molecule type" value="Genomic_DNA"/>
</dbReference>
<name>A0AA88KRQ6_ARTSF</name>
<dbReference type="Proteomes" id="UP001187531">
    <property type="component" value="Unassembled WGS sequence"/>
</dbReference>
<feature type="non-terminal residue" evidence="1">
    <location>
        <position position="79"/>
    </location>
</feature>
<evidence type="ECO:0000313" key="2">
    <source>
        <dbReference type="Proteomes" id="UP001187531"/>
    </source>
</evidence>
<gene>
    <name evidence="1" type="ORF">QYM36_018165</name>
</gene>
<evidence type="ECO:0000313" key="1">
    <source>
        <dbReference type="EMBL" id="KAK2703378.1"/>
    </source>
</evidence>
<comment type="caution">
    <text evidence="1">The sequence shown here is derived from an EMBL/GenBank/DDBJ whole genome shotgun (WGS) entry which is preliminary data.</text>
</comment>
<accession>A0AA88KRQ6</accession>
<keyword evidence="2" id="KW-1185">Reference proteome</keyword>